<organism evidence="2 3">
    <name type="scientific">Cardiocondyla obscurior</name>
    <dbReference type="NCBI Taxonomy" id="286306"/>
    <lineage>
        <taxon>Eukaryota</taxon>
        <taxon>Metazoa</taxon>
        <taxon>Ecdysozoa</taxon>
        <taxon>Arthropoda</taxon>
        <taxon>Hexapoda</taxon>
        <taxon>Insecta</taxon>
        <taxon>Pterygota</taxon>
        <taxon>Neoptera</taxon>
        <taxon>Endopterygota</taxon>
        <taxon>Hymenoptera</taxon>
        <taxon>Apocrita</taxon>
        <taxon>Aculeata</taxon>
        <taxon>Formicoidea</taxon>
        <taxon>Formicidae</taxon>
        <taxon>Myrmicinae</taxon>
        <taxon>Cardiocondyla</taxon>
    </lineage>
</organism>
<dbReference type="Proteomes" id="UP001430953">
    <property type="component" value="Unassembled WGS sequence"/>
</dbReference>
<evidence type="ECO:0000313" key="2">
    <source>
        <dbReference type="EMBL" id="KAL0109265.1"/>
    </source>
</evidence>
<protein>
    <submittedName>
        <fullName evidence="2">Uncharacterized protein</fullName>
    </submittedName>
</protein>
<gene>
    <name evidence="2" type="ORF">PUN28_014389</name>
</gene>
<dbReference type="EMBL" id="JADYXP020000015">
    <property type="protein sequence ID" value="KAL0109265.1"/>
    <property type="molecule type" value="Genomic_DNA"/>
</dbReference>
<dbReference type="AlphaFoldDB" id="A0AAW2F220"/>
<evidence type="ECO:0000313" key="3">
    <source>
        <dbReference type="Proteomes" id="UP001430953"/>
    </source>
</evidence>
<proteinExistence type="predicted"/>
<comment type="caution">
    <text evidence="2">The sequence shown here is derived from an EMBL/GenBank/DDBJ whole genome shotgun (WGS) entry which is preliminary data.</text>
</comment>
<reference evidence="2 3" key="1">
    <citation type="submission" date="2023-03" db="EMBL/GenBank/DDBJ databases">
        <title>High recombination rates correlate with genetic variation in Cardiocondyla obscurior ants.</title>
        <authorList>
            <person name="Errbii M."/>
        </authorList>
    </citation>
    <scope>NUCLEOTIDE SEQUENCE [LARGE SCALE GENOMIC DNA]</scope>
    <source>
        <strain evidence="2">Alpha-2009</strain>
        <tissue evidence="2">Whole body</tissue>
    </source>
</reference>
<keyword evidence="3" id="KW-1185">Reference proteome</keyword>
<feature type="compositionally biased region" description="Basic and acidic residues" evidence="1">
    <location>
        <begin position="64"/>
        <end position="78"/>
    </location>
</feature>
<feature type="region of interest" description="Disordered" evidence="1">
    <location>
        <begin position="64"/>
        <end position="100"/>
    </location>
</feature>
<sequence length="100" mass="11755">MHFSDATIRHVEKPGKALSCERRRVSRSYGASGFLKHWNSCDIPISLYNRYVVHVARLRRRNEFGKKQRREKSHDGVRRNPCCSPISGYRRKSHITADWS</sequence>
<name>A0AAW2F220_9HYME</name>
<accession>A0AAW2F220</accession>
<evidence type="ECO:0000256" key="1">
    <source>
        <dbReference type="SAM" id="MobiDB-lite"/>
    </source>
</evidence>